<gene>
    <name evidence="8" type="ORF">FC678_13930</name>
</gene>
<feature type="transmembrane region" description="Helical" evidence="7">
    <location>
        <begin position="131"/>
        <end position="150"/>
    </location>
</feature>
<keyword evidence="4 7" id="KW-0812">Transmembrane</keyword>
<feature type="transmembrane region" description="Helical" evidence="7">
    <location>
        <begin position="17"/>
        <end position="36"/>
    </location>
</feature>
<feature type="transmembrane region" description="Helical" evidence="7">
    <location>
        <begin position="324"/>
        <end position="344"/>
    </location>
</feature>
<organism evidence="8 9">
    <name type="scientific">Peribacillus simplex</name>
    <dbReference type="NCBI Taxonomy" id="1478"/>
    <lineage>
        <taxon>Bacteria</taxon>
        <taxon>Bacillati</taxon>
        <taxon>Bacillota</taxon>
        <taxon>Bacilli</taxon>
        <taxon>Bacillales</taxon>
        <taxon>Bacillaceae</taxon>
        <taxon>Peribacillus</taxon>
    </lineage>
</organism>
<evidence type="ECO:0000313" key="9">
    <source>
        <dbReference type="Proteomes" id="UP000309170"/>
    </source>
</evidence>
<protein>
    <submittedName>
        <fullName evidence="8">YeiH family putative sulfate export transporter</fullName>
    </submittedName>
</protein>
<keyword evidence="6 7" id="KW-0472">Membrane</keyword>
<comment type="similarity">
    <text evidence="2">Belongs to the UPF0324 family.</text>
</comment>
<sequence length="347" mass="36765">MDGVITLEQTNAETKKLGFTKGIALTLLIAIAAKYLAELPFLHIMGQLVIAILIGIVWKSLIGVPAYAVAGTNYSSKVLLRVGIILLGMRLNLKDIFDAGPKTFAVGFLSLAFAILVVYGLTRIFKVEKKLGILTACGTGICGAAAILAISSQIKAKEKDTAIAVATVAVLGTTFTFGYTILYPLLELSDQGYGIFSGATLHEIAHVIAAAAPGGNEAVDLAVVVKLTRVALLIPVAILIGLIMNWKDRSTVTGKEFSWKSIQIPWFIFGFLLMSAIYSTGAVPEPLADKLVMLSYILMAMAMAGLGLNIDLVTCRKYGGKPFAAGLIGSILLTGLGYVLVQAFHLN</sequence>
<reference evidence="8 9" key="1">
    <citation type="journal article" date="2019" name="Environ. Microbiol.">
        <title>An active ?-lactamase is a part of an orchestrated cell wall stress resistance network of Bacillus subtilis and related rhizosphere species.</title>
        <authorList>
            <person name="Bucher T."/>
            <person name="Keren-Paz A."/>
            <person name="Hausser J."/>
            <person name="Olender T."/>
            <person name="Cytryn E."/>
            <person name="Kolodkin-Gal I."/>
        </authorList>
    </citation>
    <scope>NUCLEOTIDE SEQUENCE [LARGE SCALE GENOMIC DNA]</scope>
    <source>
        <strain evidence="8 9">I4</strain>
    </source>
</reference>
<feature type="transmembrane region" description="Helical" evidence="7">
    <location>
        <begin position="105"/>
        <end position="125"/>
    </location>
</feature>
<evidence type="ECO:0000256" key="1">
    <source>
        <dbReference type="ARBA" id="ARBA00004651"/>
    </source>
</evidence>
<dbReference type="AlphaFoldDB" id="A0A9X8ZGT2"/>
<feature type="transmembrane region" description="Helical" evidence="7">
    <location>
        <begin position="223"/>
        <end position="243"/>
    </location>
</feature>
<dbReference type="PANTHER" id="PTHR30106">
    <property type="entry name" value="INNER MEMBRANE PROTEIN YEIH-RELATED"/>
    <property type="match status" value="1"/>
</dbReference>
<keyword evidence="5 7" id="KW-1133">Transmembrane helix</keyword>
<dbReference type="GO" id="GO:0005886">
    <property type="term" value="C:plasma membrane"/>
    <property type="evidence" value="ECO:0007669"/>
    <property type="project" value="UniProtKB-SubCell"/>
</dbReference>
<keyword evidence="3" id="KW-1003">Cell membrane</keyword>
<dbReference type="PANTHER" id="PTHR30106:SF2">
    <property type="entry name" value="UPF0324 INNER MEMBRANE PROTEIN YEIH"/>
    <property type="match status" value="1"/>
</dbReference>
<accession>A0A9X8ZGT2</accession>
<feature type="transmembrane region" description="Helical" evidence="7">
    <location>
        <begin position="74"/>
        <end position="93"/>
    </location>
</feature>
<name>A0A9X8ZGT2_9BACI</name>
<evidence type="ECO:0000256" key="5">
    <source>
        <dbReference type="ARBA" id="ARBA00022989"/>
    </source>
</evidence>
<dbReference type="OrthoDB" id="9811391at2"/>
<feature type="transmembrane region" description="Helical" evidence="7">
    <location>
        <begin position="162"/>
        <end position="186"/>
    </location>
</feature>
<proteinExistence type="inferred from homology"/>
<comment type="caution">
    <text evidence="8">The sequence shown here is derived from an EMBL/GenBank/DDBJ whole genome shotgun (WGS) entry which is preliminary data.</text>
</comment>
<evidence type="ECO:0000256" key="3">
    <source>
        <dbReference type="ARBA" id="ARBA00022475"/>
    </source>
</evidence>
<evidence type="ECO:0000256" key="2">
    <source>
        <dbReference type="ARBA" id="ARBA00007977"/>
    </source>
</evidence>
<evidence type="ECO:0000256" key="7">
    <source>
        <dbReference type="SAM" id="Phobius"/>
    </source>
</evidence>
<comment type="subcellular location">
    <subcellularLocation>
        <location evidence="1">Cell membrane</location>
        <topology evidence="1">Multi-pass membrane protein</topology>
    </subcellularLocation>
</comment>
<evidence type="ECO:0000256" key="4">
    <source>
        <dbReference type="ARBA" id="ARBA00022692"/>
    </source>
</evidence>
<dbReference type="Pfam" id="PF03601">
    <property type="entry name" value="Cons_hypoth698"/>
    <property type="match status" value="1"/>
</dbReference>
<dbReference type="Proteomes" id="UP000309170">
    <property type="component" value="Unassembled WGS sequence"/>
</dbReference>
<feature type="transmembrane region" description="Helical" evidence="7">
    <location>
        <begin position="264"/>
        <end position="281"/>
    </location>
</feature>
<dbReference type="EMBL" id="SZNT01000189">
    <property type="protein sequence ID" value="TKH10721.1"/>
    <property type="molecule type" value="Genomic_DNA"/>
</dbReference>
<evidence type="ECO:0000313" key="8">
    <source>
        <dbReference type="EMBL" id="TKH10721.1"/>
    </source>
</evidence>
<feature type="transmembrane region" description="Helical" evidence="7">
    <location>
        <begin position="293"/>
        <end position="312"/>
    </location>
</feature>
<evidence type="ECO:0000256" key="6">
    <source>
        <dbReference type="ARBA" id="ARBA00023136"/>
    </source>
</evidence>
<feature type="transmembrane region" description="Helical" evidence="7">
    <location>
        <begin position="48"/>
        <end position="68"/>
    </location>
</feature>
<dbReference type="InterPro" id="IPR018383">
    <property type="entry name" value="UPF0324_pro"/>
</dbReference>